<gene>
    <name evidence="1" type="ORF">SS50377_13931</name>
    <name evidence="2" type="ORF">SS50377_24505</name>
</gene>
<sequence>MNNIRKLLAHQSQLNRMSKAVLKQPLQILELSNSNIESFQCPNQSLDSQKEIQFIEGQIQDIPEFTGKERKEFRIQQEFVAKAVWVENKLRIQNGLIKIMIQEVTDMEEYVDSQVYMGIKRISRFQETLRKLAYEVQQKLAKIAPKKKIDVQAIIKQMDQGIYIQYQIPPPKKLIVLDF</sequence>
<organism evidence="1">
    <name type="scientific">Spironucleus salmonicida</name>
    <dbReference type="NCBI Taxonomy" id="348837"/>
    <lineage>
        <taxon>Eukaryota</taxon>
        <taxon>Metamonada</taxon>
        <taxon>Diplomonadida</taxon>
        <taxon>Hexamitidae</taxon>
        <taxon>Hexamitinae</taxon>
        <taxon>Spironucleus</taxon>
    </lineage>
</organism>
<protein>
    <submittedName>
        <fullName evidence="1">Uncharacterized protein</fullName>
    </submittedName>
</protein>
<dbReference type="VEuPathDB" id="GiardiaDB:SS50377_24505"/>
<evidence type="ECO:0000313" key="1">
    <source>
        <dbReference type="EMBL" id="EST45952.1"/>
    </source>
</evidence>
<name>V6LMN8_9EUKA</name>
<dbReference type="EMBL" id="AUWU02000004">
    <property type="protein sequence ID" value="KAH0574547.1"/>
    <property type="molecule type" value="Genomic_DNA"/>
</dbReference>
<reference evidence="2" key="2">
    <citation type="submission" date="2020-12" db="EMBL/GenBank/DDBJ databases">
        <title>New Spironucleus salmonicida genome in near-complete chromosomes.</title>
        <authorList>
            <person name="Xu F."/>
            <person name="Kurt Z."/>
            <person name="Jimenez-Gonzalez A."/>
            <person name="Astvaldsson A."/>
            <person name="Andersson J.O."/>
            <person name="Svard S.G."/>
        </authorList>
    </citation>
    <scope>NUCLEOTIDE SEQUENCE</scope>
    <source>
        <strain evidence="2">ATCC 50377</strain>
    </source>
</reference>
<accession>V6LMN8</accession>
<dbReference type="AlphaFoldDB" id="V6LMN8"/>
<dbReference type="Proteomes" id="UP000018208">
    <property type="component" value="Unassembled WGS sequence"/>
</dbReference>
<evidence type="ECO:0000313" key="3">
    <source>
        <dbReference type="Proteomes" id="UP000018208"/>
    </source>
</evidence>
<reference evidence="1 2" key="1">
    <citation type="journal article" date="2014" name="PLoS Genet.">
        <title>The Genome of Spironucleus salmonicida Highlights a Fish Pathogen Adapted to Fluctuating Environments.</title>
        <authorList>
            <person name="Xu F."/>
            <person name="Jerlstrom-Hultqvist J."/>
            <person name="Einarsson E."/>
            <person name="Astvaldsson A."/>
            <person name="Svard S.G."/>
            <person name="Andersson J.O."/>
        </authorList>
    </citation>
    <scope>NUCLEOTIDE SEQUENCE</scope>
    <source>
        <strain evidence="2">ATCC 50377</strain>
    </source>
</reference>
<dbReference type="EMBL" id="KI546085">
    <property type="protein sequence ID" value="EST45952.1"/>
    <property type="molecule type" value="Genomic_DNA"/>
</dbReference>
<evidence type="ECO:0000313" key="2">
    <source>
        <dbReference type="EMBL" id="KAH0574547.1"/>
    </source>
</evidence>
<keyword evidence="3" id="KW-1185">Reference proteome</keyword>
<proteinExistence type="predicted"/>